<evidence type="ECO:0000256" key="1">
    <source>
        <dbReference type="SAM" id="MobiDB-lite"/>
    </source>
</evidence>
<dbReference type="AlphaFoldDB" id="A0A1M7MWP1"/>
<dbReference type="SUPFAM" id="SSF48371">
    <property type="entry name" value="ARM repeat"/>
    <property type="match status" value="1"/>
</dbReference>
<feature type="region of interest" description="Disordered" evidence="1">
    <location>
        <begin position="331"/>
        <end position="354"/>
    </location>
</feature>
<dbReference type="OrthoDB" id="9780715at2"/>
<dbReference type="PANTHER" id="PTHR37813:SF1">
    <property type="entry name" value="FELS-2 PROPHAGE PROTEIN"/>
    <property type="match status" value="1"/>
</dbReference>
<organism evidence="2 3">
    <name type="scientific">Anaerosporobacter mobilis DSM 15930</name>
    <dbReference type="NCBI Taxonomy" id="1120996"/>
    <lineage>
        <taxon>Bacteria</taxon>
        <taxon>Bacillati</taxon>
        <taxon>Bacillota</taxon>
        <taxon>Clostridia</taxon>
        <taxon>Lachnospirales</taxon>
        <taxon>Lachnospiraceae</taxon>
        <taxon>Anaerosporobacter</taxon>
    </lineage>
</organism>
<accession>A0A1M7MWP1</accession>
<dbReference type="STRING" id="1120996.SAMN02746066_04073"/>
<dbReference type="Proteomes" id="UP000184038">
    <property type="component" value="Unassembled WGS sequence"/>
</dbReference>
<protein>
    <submittedName>
        <fullName evidence="2">Phage-related protein</fullName>
    </submittedName>
</protein>
<proteinExistence type="predicted"/>
<dbReference type="Gene3D" id="1.20.120.20">
    <property type="entry name" value="Apolipoprotein"/>
    <property type="match status" value="1"/>
</dbReference>
<dbReference type="PANTHER" id="PTHR37813">
    <property type="entry name" value="FELS-2 PROPHAGE PROTEIN"/>
    <property type="match status" value="1"/>
</dbReference>
<dbReference type="EMBL" id="FRCP01000023">
    <property type="protein sequence ID" value="SHM95485.1"/>
    <property type="molecule type" value="Genomic_DNA"/>
</dbReference>
<dbReference type="RefSeq" id="WP_073290791.1">
    <property type="nucleotide sequence ID" value="NZ_FRCP01000023.1"/>
</dbReference>
<gene>
    <name evidence="2" type="ORF">SAMN02746066_04073</name>
</gene>
<reference evidence="2 3" key="1">
    <citation type="submission" date="2016-11" db="EMBL/GenBank/DDBJ databases">
        <authorList>
            <person name="Jaros S."/>
            <person name="Januszkiewicz K."/>
            <person name="Wedrychowicz H."/>
        </authorList>
    </citation>
    <scope>NUCLEOTIDE SEQUENCE [LARGE SCALE GENOMIC DNA]</scope>
    <source>
        <strain evidence="2 3">DSM 15930</strain>
    </source>
</reference>
<evidence type="ECO:0000313" key="2">
    <source>
        <dbReference type="EMBL" id="SHM95485.1"/>
    </source>
</evidence>
<feature type="compositionally biased region" description="Gly residues" evidence="1">
    <location>
        <begin position="338"/>
        <end position="352"/>
    </location>
</feature>
<keyword evidence="3" id="KW-1185">Reference proteome</keyword>
<evidence type="ECO:0000313" key="3">
    <source>
        <dbReference type="Proteomes" id="UP000184038"/>
    </source>
</evidence>
<name>A0A1M7MWP1_9FIRM</name>
<sequence>MAESVGEIGLDLVVNQNGFNKQLQGITGLAKKAGATIAAAFAVKKLVDFSKQCIELGSDLAEVQNVVDVTFTTMSKKVDEFAKSAAFSFGLSETMAKKYTGTLGAMAKAFGFSESAAYEMSTTLTGLAGDVASFYNITQDEAYTKLKSVFTGETESLKDLGVVMTQSALDAYALANGFGKTIAKMSEAEKVALRYAFVQNQLATASGDFARTSGGWANQVRLLSLQFDSLKASIGQGLINAFLPVIKVMNVLLGKIQSVATAFANLTAKVFGKAQSSASGVAETVGDVGTAISDTTSDAVSGVGDSAKAATEAAKKTKSAATSIDELNIVSDDSSDSSGGGGTGSGVGGAIGSGLEEVPGAVEEEIETPMEKALTRIQKLVNDIGKSFTEGFTSRFEKINFQPLLSGLDSIKESFNNIFTDVDVTNAARDFVMQLSSNIGGNLANFISIGNSIATNLVVGLANYLQNNTDFIKERFVSMFNSGTSFLQIQMEFNDFLTELFTIITGDAGIQITESIISVFSNSLLAIGDLFLRFSTDYASMVINPILENKADIEEAIISTLDPVAKVCKTIADAINDTWGKVFEVYDTYVKPAFDNFSSGISKIVKAVLDAYNNNFAPVFNNLADKFNTLVSEHLQPLIDKFVEFAGKVVWAISEIWDKTLSPFIAWFIANVIPSIAPVIDTLGTIIMNLYTIISEMISSTINILLNIIDFIVAVFTGNWEAAWTAIKDIIASIFDAIKNVVFTTWTAIQDNITTVINAIKTVITTVFNAIKTFISTILNAIKTLFSSIWNGIKTTVTNVVTGLKSSVISIIDAMKTGISTALGNIKSKFVTVFTTIKDTVSGILTGLWNNIKGVINSILSGIEKMANGVIKGINSVINALNNLSFDLPDWLPGDLGGKSLGFNIPSLSTITIPKLAQGGYVKANTPQLAMIGDNRHQGEVVAPEDKLLEMALKAVELSKDDSNGSNELLRLILEMLKEILAAILGIEVTAEVDGRTLLTMIRNEEARGGYSMSR</sequence>
<dbReference type="InterPro" id="IPR016024">
    <property type="entry name" value="ARM-type_fold"/>
</dbReference>